<reference evidence="1" key="1">
    <citation type="submission" date="2023-07" db="EMBL/GenBank/DDBJ databases">
        <title>Genomic Encyclopedia of Type Strains, Phase IV (KMG-IV): sequencing the most valuable type-strain genomes for metagenomic binning, comparative biology and taxonomic classification.</title>
        <authorList>
            <person name="Goeker M."/>
        </authorList>
    </citation>
    <scope>NUCLEOTIDE SEQUENCE</scope>
    <source>
        <strain evidence="1">DSM 26174</strain>
    </source>
</reference>
<dbReference type="EMBL" id="JAVDQD010000013">
    <property type="protein sequence ID" value="MDR6241877.1"/>
    <property type="molecule type" value="Genomic_DNA"/>
</dbReference>
<dbReference type="RefSeq" id="WP_309943045.1">
    <property type="nucleotide sequence ID" value="NZ_AP025310.1"/>
</dbReference>
<organism evidence="1 2">
    <name type="scientific">Aureibacter tunicatorum</name>
    <dbReference type="NCBI Taxonomy" id="866807"/>
    <lineage>
        <taxon>Bacteria</taxon>
        <taxon>Pseudomonadati</taxon>
        <taxon>Bacteroidota</taxon>
        <taxon>Cytophagia</taxon>
        <taxon>Cytophagales</taxon>
        <taxon>Persicobacteraceae</taxon>
        <taxon>Aureibacter</taxon>
    </lineage>
</organism>
<gene>
    <name evidence="1" type="ORF">HNQ88_004964</name>
</gene>
<evidence type="ECO:0000313" key="1">
    <source>
        <dbReference type="EMBL" id="MDR6241877.1"/>
    </source>
</evidence>
<protein>
    <submittedName>
        <fullName evidence="1">Uncharacterized protein</fullName>
    </submittedName>
</protein>
<evidence type="ECO:0000313" key="2">
    <source>
        <dbReference type="Proteomes" id="UP001185092"/>
    </source>
</evidence>
<dbReference type="AlphaFoldDB" id="A0AAE3XRN4"/>
<comment type="caution">
    <text evidence="1">The sequence shown here is derived from an EMBL/GenBank/DDBJ whole genome shotgun (WGS) entry which is preliminary data.</text>
</comment>
<sequence>MNIKQSQTTLSIKQIIDLHKACEIIGDTHSFELSLLFKLIQQSSTPIFELFQKFQKNSFEKYADETGASILVSNEKKYLEEVDKMIDLQVEISIPNINIEVIEKNPSLFMNPNIIASFAPIISH</sequence>
<accession>A0AAE3XRN4</accession>
<name>A0AAE3XRN4_9BACT</name>
<keyword evidence="2" id="KW-1185">Reference proteome</keyword>
<dbReference type="Proteomes" id="UP001185092">
    <property type="component" value="Unassembled WGS sequence"/>
</dbReference>
<proteinExistence type="predicted"/>